<accession>A0A2J6RGD9</accession>
<protein>
    <submittedName>
        <fullName evidence="2">MFS general substrate transporter</fullName>
    </submittedName>
</protein>
<feature type="transmembrane region" description="Helical" evidence="1">
    <location>
        <begin position="289"/>
        <end position="307"/>
    </location>
</feature>
<dbReference type="InterPro" id="IPR036259">
    <property type="entry name" value="MFS_trans_sf"/>
</dbReference>
<dbReference type="PANTHER" id="PTHR11360:SF177">
    <property type="entry name" value="RIBOFLAVIN TRANSPORTER MCH5"/>
    <property type="match status" value="1"/>
</dbReference>
<feature type="transmembrane region" description="Helical" evidence="1">
    <location>
        <begin position="57"/>
        <end position="76"/>
    </location>
</feature>
<organism evidence="2 3">
    <name type="scientific">Hyaloscypha variabilis (strain UAMH 11265 / GT02V1 / F)</name>
    <name type="common">Meliniomyces variabilis</name>
    <dbReference type="NCBI Taxonomy" id="1149755"/>
    <lineage>
        <taxon>Eukaryota</taxon>
        <taxon>Fungi</taxon>
        <taxon>Dikarya</taxon>
        <taxon>Ascomycota</taxon>
        <taxon>Pezizomycotina</taxon>
        <taxon>Leotiomycetes</taxon>
        <taxon>Helotiales</taxon>
        <taxon>Hyaloscyphaceae</taxon>
        <taxon>Hyaloscypha</taxon>
        <taxon>Hyaloscypha variabilis</taxon>
    </lineage>
</organism>
<keyword evidence="1" id="KW-0472">Membrane</keyword>
<keyword evidence="1" id="KW-1133">Transmembrane helix</keyword>
<dbReference type="EMBL" id="KZ613949">
    <property type="protein sequence ID" value="PMD37576.1"/>
    <property type="molecule type" value="Genomic_DNA"/>
</dbReference>
<dbReference type="OrthoDB" id="410267at2759"/>
<reference evidence="2 3" key="1">
    <citation type="submission" date="2016-04" db="EMBL/GenBank/DDBJ databases">
        <title>A degradative enzymes factory behind the ericoid mycorrhizal symbiosis.</title>
        <authorList>
            <consortium name="DOE Joint Genome Institute"/>
            <person name="Martino E."/>
            <person name="Morin E."/>
            <person name="Grelet G."/>
            <person name="Kuo A."/>
            <person name="Kohler A."/>
            <person name="Daghino S."/>
            <person name="Barry K."/>
            <person name="Choi C."/>
            <person name="Cichocki N."/>
            <person name="Clum A."/>
            <person name="Copeland A."/>
            <person name="Hainaut M."/>
            <person name="Haridas S."/>
            <person name="Labutti K."/>
            <person name="Lindquist E."/>
            <person name="Lipzen A."/>
            <person name="Khouja H.-R."/>
            <person name="Murat C."/>
            <person name="Ohm R."/>
            <person name="Olson A."/>
            <person name="Spatafora J."/>
            <person name="Veneault-Fourrey C."/>
            <person name="Henrissat B."/>
            <person name="Grigoriev I."/>
            <person name="Martin F."/>
            <person name="Perotto S."/>
        </authorList>
    </citation>
    <scope>NUCLEOTIDE SEQUENCE [LARGE SCALE GENOMIC DNA]</scope>
    <source>
        <strain evidence="2 3">F</strain>
    </source>
</reference>
<proteinExistence type="predicted"/>
<evidence type="ECO:0000313" key="2">
    <source>
        <dbReference type="EMBL" id="PMD37576.1"/>
    </source>
</evidence>
<feature type="transmembrane region" description="Helical" evidence="1">
    <location>
        <begin position="123"/>
        <end position="142"/>
    </location>
</feature>
<feature type="transmembrane region" description="Helical" evidence="1">
    <location>
        <begin position="254"/>
        <end position="277"/>
    </location>
</feature>
<feature type="transmembrane region" description="Helical" evidence="1">
    <location>
        <begin position="154"/>
        <end position="173"/>
    </location>
</feature>
<keyword evidence="3" id="KW-1185">Reference proteome</keyword>
<evidence type="ECO:0000256" key="1">
    <source>
        <dbReference type="SAM" id="Phobius"/>
    </source>
</evidence>
<feature type="transmembrane region" description="Helical" evidence="1">
    <location>
        <begin position="193"/>
        <end position="213"/>
    </location>
</feature>
<dbReference type="PANTHER" id="PTHR11360">
    <property type="entry name" value="MONOCARBOXYLATE TRANSPORTER"/>
    <property type="match status" value="1"/>
</dbReference>
<dbReference type="InterPro" id="IPR050327">
    <property type="entry name" value="Proton-linked_MCT"/>
</dbReference>
<keyword evidence="1" id="KW-0812">Transmembrane</keyword>
<dbReference type="Proteomes" id="UP000235786">
    <property type="component" value="Unassembled WGS sequence"/>
</dbReference>
<evidence type="ECO:0000313" key="3">
    <source>
        <dbReference type="Proteomes" id="UP000235786"/>
    </source>
</evidence>
<dbReference type="AlphaFoldDB" id="A0A2J6RGD9"/>
<dbReference type="Gene3D" id="1.20.1250.20">
    <property type="entry name" value="MFS general substrate transporter like domains"/>
    <property type="match status" value="1"/>
</dbReference>
<dbReference type="SUPFAM" id="SSF103473">
    <property type="entry name" value="MFS general substrate transporter"/>
    <property type="match status" value="1"/>
</dbReference>
<gene>
    <name evidence="2" type="ORF">L207DRAFT_545827</name>
</gene>
<feature type="transmembrane region" description="Helical" evidence="1">
    <location>
        <begin position="319"/>
        <end position="340"/>
    </location>
</feature>
<sequence length="349" mass="38031">MKRTTSYWQNGLLQSWYPQSQMKVPRLPSTSILKVVSEPDSSSLALDPLSSYGPSQIGWIFSLYVFLAFACGIYITPISMFTGLAEHWHFIIIFGIICGVNTVLLFTPSFAAIGHFFNRCRGSATGIAATGCAFGGVFFTLLLKSLIPRVGLAWATRVMGFIILFLCTFANLHVKPNLPRSPAAKSPHPDFRILSQTIFALTVFGAFLTEWALFKRFRQAFAYQIPPILNASSVFGPIISVSAIWFPFGGQTAGIVVFVVVFGFASGSDISLAPVYVGQLRETRDYGRYYATCYTIVSFGCLTGVPIAGEIIERCGGEYLGLIVLTGGYYVGALAAFAVARARMKGLIC</sequence>
<name>A0A2J6RGD9_HYAVF</name>
<feature type="transmembrane region" description="Helical" evidence="1">
    <location>
        <begin position="225"/>
        <end position="248"/>
    </location>
</feature>
<feature type="transmembrane region" description="Helical" evidence="1">
    <location>
        <begin position="88"/>
        <end position="117"/>
    </location>
</feature>